<accession>U1LRR4</accession>
<evidence type="ECO:0000313" key="3">
    <source>
        <dbReference type="EMBL" id="ERG65194.1"/>
    </source>
</evidence>
<organism evidence="3 4">
    <name type="scientific">Agrococcus pavilionensis RW1</name>
    <dbReference type="NCBI Taxonomy" id="1330458"/>
    <lineage>
        <taxon>Bacteria</taxon>
        <taxon>Bacillati</taxon>
        <taxon>Actinomycetota</taxon>
        <taxon>Actinomycetes</taxon>
        <taxon>Micrococcales</taxon>
        <taxon>Microbacteriaceae</taxon>
        <taxon>Agrococcus</taxon>
    </lineage>
</organism>
<gene>
    <name evidence="3" type="ORF">L332_12190</name>
</gene>
<dbReference type="AlphaFoldDB" id="U1LRR4"/>
<dbReference type="Proteomes" id="UP000016462">
    <property type="component" value="Unassembled WGS sequence"/>
</dbReference>
<dbReference type="RefSeq" id="WP_021009661.1">
    <property type="nucleotide sequence ID" value="NZ_ASHR01000008.1"/>
</dbReference>
<keyword evidence="4" id="KW-1185">Reference proteome</keyword>
<feature type="region of interest" description="Disordered" evidence="1">
    <location>
        <begin position="44"/>
        <end position="65"/>
    </location>
</feature>
<keyword evidence="2" id="KW-0472">Membrane</keyword>
<evidence type="ECO:0000256" key="1">
    <source>
        <dbReference type="SAM" id="MobiDB-lite"/>
    </source>
</evidence>
<sequence length="65" mass="6715">MTLAELLDPAVLQAVGIAVAFPIVVVIGVAVLRRIVARRNPELAPAPAEVDPPAAARTNHDAEPA</sequence>
<name>U1LRR4_9MICO</name>
<keyword evidence="2" id="KW-1133">Transmembrane helix</keyword>
<proteinExistence type="predicted"/>
<feature type="compositionally biased region" description="Low complexity" evidence="1">
    <location>
        <begin position="44"/>
        <end position="56"/>
    </location>
</feature>
<evidence type="ECO:0000313" key="4">
    <source>
        <dbReference type="Proteomes" id="UP000016462"/>
    </source>
</evidence>
<reference evidence="3 4" key="1">
    <citation type="journal article" date="2013" name="Genome Announc.">
        <title>First draft genome sequence from a member of the genus agrococcus, isolated from modern microbialites.</title>
        <authorList>
            <person name="White R.A.III."/>
            <person name="Grassa C.J."/>
            <person name="Suttle C.A."/>
        </authorList>
    </citation>
    <scope>NUCLEOTIDE SEQUENCE [LARGE SCALE GENOMIC DNA]</scope>
    <source>
        <strain evidence="3 4">RW1</strain>
    </source>
</reference>
<feature type="transmembrane region" description="Helical" evidence="2">
    <location>
        <begin position="12"/>
        <end position="32"/>
    </location>
</feature>
<comment type="caution">
    <text evidence="3">The sequence shown here is derived from an EMBL/GenBank/DDBJ whole genome shotgun (WGS) entry which is preliminary data.</text>
</comment>
<protein>
    <submittedName>
        <fullName evidence="3">Uncharacterized protein</fullName>
    </submittedName>
</protein>
<evidence type="ECO:0000256" key="2">
    <source>
        <dbReference type="SAM" id="Phobius"/>
    </source>
</evidence>
<keyword evidence="2" id="KW-0812">Transmembrane</keyword>
<dbReference type="EMBL" id="ASHR01000008">
    <property type="protein sequence ID" value="ERG65194.1"/>
    <property type="molecule type" value="Genomic_DNA"/>
</dbReference>